<dbReference type="CDD" id="cd10221">
    <property type="entry name" value="ASKHA_NBD_Arp3-like"/>
    <property type="match status" value="1"/>
</dbReference>
<dbReference type="GO" id="GO:0003723">
    <property type="term" value="F:RNA binding"/>
    <property type="evidence" value="ECO:0007669"/>
    <property type="project" value="UniProtKB-UniRule"/>
</dbReference>
<evidence type="ECO:0000259" key="9">
    <source>
        <dbReference type="PROSITE" id="PS50102"/>
    </source>
</evidence>
<feature type="domain" description="RRM" evidence="9">
    <location>
        <begin position="593"/>
        <end position="671"/>
    </location>
</feature>
<keyword evidence="11" id="KW-1185">Reference proteome</keyword>
<dbReference type="InterPro" id="IPR034772">
    <property type="entry name" value="CPSF6/7"/>
</dbReference>
<keyword evidence="6" id="KW-0694">RNA-binding</keyword>
<comment type="similarity">
    <text evidence="7">Belongs to the actin family.</text>
</comment>
<dbReference type="Gene3D" id="3.30.420.40">
    <property type="match status" value="2"/>
</dbReference>
<evidence type="ECO:0000256" key="2">
    <source>
        <dbReference type="ARBA" id="ARBA00022741"/>
    </source>
</evidence>
<dbReference type="GO" id="GO:0034314">
    <property type="term" value="P:Arp2/3 complex-mediated actin nucleation"/>
    <property type="evidence" value="ECO:0007669"/>
    <property type="project" value="UniProtKB-ARBA"/>
</dbReference>
<dbReference type="InterPro" id="IPR043129">
    <property type="entry name" value="ATPase_NBD"/>
</dbReference>
<dbReference type="FunFam" id="3.90.640.10:FF:000006">
    <property type="entry name" value="Actin-related protein 3 (ARP3)"/>
    <property type="match status" value="1"/>
</dbReference>
<feature type="compositionally biased region" description="Basic and acidic residues" evidence="8">
    <location>
        <begin position="843"/>
        <end position="852"/>
    </location>
</feature>
<feature type="compositionally biased region" description="Low complexity" evidence="8">
    <location>
        <begin position="686"/>
        <end position="696"/>
    </location>
</feature>
<dbReference type="SMART" id="SM00268">
    <property type="entry name" value="ACTIN"/>
    <property type="match status" value="1"/>
</dbReference>
<dbReference type="GO" id="GO:0044396">
    <property type="term" value="P:actin cortical patch organization"/>
    <property type="evidence" value="ECO:0007669"/>
    <property type="project" value="UniProtKB-ARBA"/>
</dbReference>
<feature type="region of interest" description="Disordered" evidence="8">
    <location>
        <begin position="831"/>
        <end position="979"/>
    </location>
</feature>
<proteinExistence type="inferred from homology"/>
<dbReference type="InterPro" id="IPR000504">
    <property type="entry name" value="RRM_dom"/>
</dbReference>
<feature type="region of interest" description="Disordered" evidence="8">
    <location>
        <begin position="683"/>
        <end position="747"/>
    </location>
</feature>
<dbReference type="Proteomes" id="UP000325577">
    <property type="component" value="Linkage Group LG19"/>
</dbReference>
<evidence type="ECO:0000256" key="6">
    <source>
        <dbReference type="PROSITE-ProRule" id="PRU00176"/>
    </source>
</evidence>
<dbReference type="Gene3D" id="3.30.70.330">
    <property type="match status" value="1"/>
</dbReference>
<dbReference type="GO" id="GO:0003779">
    <property type="term" value="F:actin binding"/>
    <property type="evidence" value="ECO:0007669"/>
    <property type="project" value="UniProtKB-KW"/>
</dbReference>
<dbReference type="FunFam" id="3.30.420.40:FF:000672">
    <property type="entry name" value="Predicted protein"/>
    <property type="match status" value="1"/>
</dbReference>
<dbReference type="AlphaFoldDB" id="A0A5J5AU60"/>
<evidence type="ECO:0000256" key="7">
    <source>
        <dbReference type="RuleBase" id="RU000487"/>
    </source>
</evidence>
<dbReference type="CDD" id="cd12372">
    <property type="entry name" value="RRM_CFIm68_CFIm59"/>
    <property type="match status" value="1"/>
</dbReference>
<evidence type="ECO:0000256" key="1">
    <source>
        <dbReference type="ARBA" id="ARBA00006265"/>
    </source>
</evidence>
<evidence type="ECO:0000313" key="11">
    <source>
        <dbReference type="Proteomes" id="UP000325577"/>
    </source>
</evidence>
<evidence type="ECO:0000313" key="10">
    <source>
        <dbReference type="EMBL" id="KAA8533242.1"/>
    </source>
</evidence>
<gene>
    <name evidence="10" type="ORF">F0562_033225</name>
</gene>
<dbReference type="PANTHER" id="PTHR23204">
    <property type="entry name" value="CLEAVAGE AND POLYADENYLATION SPECIFIC FACTOR"/>
    <property type="match status" value="1"/>
</dbReference>
<dbReference type="FunFam" id="3.30.420.40:FF:000058">
    <property type="entry name" value="Putative actin-related protein 5"/>
    <property type="match status" value="1"/>
</dbReference>
<feature type="compositionally biased region" description="Basic and acidic residues" evidence="8">
    <location>
        <begin position="869"/>
        <end position="935"/>
    </location>
</feature>
<dbReference type="InterPro" id="IPR035979">
    <property type="entry name" value="RBD_domain_sf"/>
</dbReference>
<evidence type="ECO:0000256" key="5">
    <source>
        <dbReference type="ARBA" id="ARBA00023892"/>
    </source>
</evidence>
<evidence type="ECO:0000256" key="8">
    <source>
        <dbReference type="SAM" id="MobiDB-lite"/>
    </source>
</evidence>
<comment type="similarity">
    <text evidence="1">Belongs to the RRM CPSF6/7 family.</text>
</comment>
<dbReference type="GO" id="GO:0005634">
    <property type="term" value="C:nucleus"/>
    <property type="evidence" value="ECO:0007669"/>
    <property type="project" value="UniProtKB-SubCell"/>
</dbReference>
<evidence type="ECO:0000256" key="4">
    <source>
        <dbReference type="ARBA" id="ARBA00023203"/>
    </source>
</evidence>
<sequence length="979" mass="107468">MADLDFFIGDDALSRSRSSSTYNLSYPIRHGQVDNWDAMERFWQQCIFNYLRCDPEDHYFLLTESPLTAPESREYTGEIMFETFNVPGLYIAVQPVLALAAGYTTSKCEMTGVVVDVGDGVTHVVPVADGYVIGSSIKSIPIAGKDVTLFIQQLMRERGEHVPPEDSFEVARKVKETYCYTCSDIVKEFNKHDKEPSKYIKHWRGIKTKTGAPYSCDIGYERFLGPEVFFNPDIYSSNFTTPLPAVIDKCIQSAPIDTRRALYKNIVLSGGSTMFKDFNRRLQRDLKKIVDTRVLASDARLGGEVKAQPVEVNVVSHPIQRYAVWFGGSVLASTPEFFAACHTKAEYEEYGASICRTNPVFKAKRLDLKEEEWRGKKRGKIGIQKMQYQGGGAISALADDEMIGEDDEYDDLYNDVNVGEGFLQLQRSEAPVPSVGAGTGGFQVQKTNVSEPRAEAVVPQEQSIPRAANEGKYPNAVIHFPEPKEGLTADKGPEMGTVDVSQKGRVPEMTRDAQAGNLAFRGQTPIPPKIGVDPADMPAKLANEPAPLLNSGGGPGGVSQVPANQMGMNVNVNMNRPIVNENQIRPAVENGGTMLFVGELHWWTTDADLESVLSQYGRVKEIKFFDERASGKSKGYCQVEFYDVVAAAACKEGMNGHIFNGRACVVTFASPQTIKQMGASYVNKTQNQPQSQSQSQGRRPMNDGVGRGGGMNYSSGDAGRNYGRGGWGRGGQGILNRGPPMRGRGGAMGAKNMVGNAAGFGSGGSGGAYGQGYGGFMGPAFPGMLPSFPAVNTMGLAGVAPHVNPAFFGRGMAANGMGMMGTTGMDGPHAGMWTDASMGGWGGEEHGRRTRESSYGGEDGASEYGYGEASHEKGVRSNATSREKDRGSERDWMGNSEKRHRDEREIDKDRSDRDYRYREEKDGYQDHRQKERDLGYEDDWDRGQSSLRSRSRSQAMPEEDHRSRSRDVDYGKRRRLPSE</sequence>
<dbReference type="EMBL" id="CM018042">
    <property type="protein sequence ID" value="KAA8533242.1"/>
    <property type="molecule type" value="Genomic_DNA"/>
</dbReference>
<protein>
    <recommendedName>
        <fullName evidence="5">Actin-related protein 3</fullName>
    </recommendedName>
</protein>
<dbReference type="GO" id="GO:0005524">
    <property type="term" value="F:ATP binding"/>
    <property type="evidence" value="ECO:0007669"/>
    <property type="project" value="UniProtKB-KW"/>
</dbReference>
<keyword evidence="3" id="KW-0067">ATP-binding</keyword>
<dbReference type="SMART" id="SM00360">
    <property type="entry name" value="RRM"/>
    <property type="match status" value="1"/>
</dbReference>
<organism evidence="10 11">
    <name type="scientific">Nyssa sinensis</name>
    <dbReference type="NCBI Taxonomy" id="561372"/>
    <lineage>
        <taxon>Eukaryota</taxon>
        <taxon>Viridiplantae</taxon>
        <taxon>Streptophyta</taxon>
        <taxon>Embryophyta</taxon>
        <taxon>Tracheophyta</taxon>
        <taxon>Spermatophyta</taxon>
        <taxon>Magnoliopsida</taxon>
        <taxon>eudicotyledons</taxon>
        <taxon>Gunneridae</taxon>
        <taxon>Pentapetalae</taxon>
        <taxon>asterids</taxon>
        <taxon>Cornales</taxon>
        <taxon>Nyssaceae</taxon>
        <taxon>Nyssa</taxon>
    </lineage>
</organism>
<evidence type="ECO:0000256" key="3">
    <source>
        <dbReference type="ARBA" id="ARBA00022840"/>
    </source>
</evidence>
<accession>A0A5J5AU60</accession>
<dbReference type="InterPro" id="IPR004000">
    <property type="entry name" value="Actin"/>
</dbReference>
<dbReference type="GO" id="GO:0006397">
    <property type="term" value="P:mRNA processing"/>
    <property type="evidence" value="ECO:0007669"/>
    <property type="project" value="UniProtKB-KW"/>
</dbReference>
<dbReference type="SUPFAM" id="SSF53067">
    <property type="entry name" value="Actin-like ATPase domain"/>
    <property type="match status" value="2"/>
</dbReference>
<dbReference type="PROSITE" id="PS50102">
    <property type="entry name" value="RRM"/>
    <property type="match status" value="1"/>
</dbReference>
<reference evidence="10 11" key="1">
    <citation type="submission" date="2019-09" db="EMBL/GenBank/DDBJ databases">
        <title>A chromosome-level genome assembly of the Chinese tupelo Nyssa sinensis.</title>
        <authorList>
            <person name="Yang X."/>
            <person name="Kang M."/>
            <person name="Yang Y."/>
            <person name="Xiong H."/>
            <person name="Wang M."/>
            <person name="Zhang Z."/>
            <person name="Wang Z."/>
            <person name="Wu H."/>
            <person name="Ma T."/>
            <person name="Liu J."/>
            <person name="Xi Z."/>
        </authorList>
    </citation>
    <scope>NUCLEOTIDE SEQUENCE [LARGE SCALE GENOMIC DNA]</scope>
    <source>
        <strain evidence="10">J267</strain>
        <tissue evidence="10">Leaf</tissue>
    </source>
</reference>
<dbReference type="Gene3D" id="3.90.640.10">
    <property type="entry name" value="Actin, Chain A, domain 4"/>
    <property type="match status" value="1"/>
</dbReference>
<dbReference type="OrthoDB" id="439808at2759"/>
<keyword evidence="2" id="KW-0547">Nucleotide-binding</keyword>
<dbReference type="Pfam" id="PF00076">
    <property type="entry name" value="RRM_1"/>
    <property type="match status" value="1"/>
</dbReference>
<dbReference type="SUPFAM" id="SSF54928">
    <property type="entry name" value="RNA-binding domain, RBD"/>
    <property type="match status" value="1"/>
</dbReference>
<keyword evidence="4" id="KW-0009">Actin-binding</keyword>
<name>A0A5J5AU60_9ASTE</name>
<dbReference type="InterPro" id="IPR012677">
    <property type="entry name" value="Nucleotide-bd_a/b_plait_sf"/>
</dbReference>
<dbReference type="Pfam" id="PF00022">
    <property type="entry name" value="Actin"/>
    <property type="match status" value="1"/>
</dbReference>
<feature type="compositionally biased region" description="Gly residues" evidence="8">
    <location>
        <begin position="722"/>
        <end position="733"/>
    </location>
</feature>
<feature type="compositionally biased region" description="Basic and acidic residues" evidence="8">
    <location>
        <begin position="958"/>
        <end position="979"/>
    </location>
</feature>